<dbReference type="EMBL" id="CAXHTB010000013">
    <property type="protein sequence ID" value="CAL0317484.1"/>
    <property type="molecule type" value="Genomic_DNA"/>
</dbReference>
<accession>A0AAV1X6W9</accession>
<feature type="compositionally biased region" description="Low complexity" evidence="1">
    <location>
        <begin position="66"/>
        <end position="77"/>
    </location>
</feature>
<name>A0AAV1X6W9_LUPLU</name>
<dbReference type="AlphaFoldDB" id="A0AAV1X6W9"/>
<evidence type="ECO:0000313" key="3">
    <source>
        <dbReference type="Proteomes" id="UP001497480"/>
    </source>
</evidence>
<reference evidence="2 3" key="1">
    <citation type="submission" date="2024-03" db="EMBL/GenBank/DDBJ databases">
        <authorList>
            <person name="Martinez-Hernandez J."/>
        </authorList>
    </citation>
    <scope>NUCLEOTIDE SEQUENCE [LARGE SCALE GENOMIC DNA]</scope>
</reference>
<evidence type="ECO:0000256" key="1">
    <source>
        <dbReference type="SAM" id="MobiDB-lite"/>
    </source>
</evidence>
<gene>
    <name evidence="2" type="ORF">LLUT_LOCUS18544</name>
</gene>
<protein>
    <submittedName>
        <fullName evidence="2">Uncharacterized protein</fullName>
    </submittedName>
</protein>
<evidence type="ECO:0000313" key="2">
    <source>
        <dbReference type="EMBL" id="CAL0317484.1"/>
    </source>
</evidence>
<organism evidence="2 3">
    <name type="scientific">Lupinus luteus</name>
    <name type="common">European yellow lupine</name>
    <dbReference type="NCBI Taxonomy" id="3873"/>
    <lineage>
        <taxon>Eukaryota</taxon>
        <taxon>Viridiplantae</taxon>
        <taxon>Streptophyta</taxon>
        <taxon>Embryophyta</taxon>
        <taxon>Tracheophyta</taxon>
        <taxon>Spermatophyta</taxon>
        <taxon>Magnoliopsida</taxon>
        <taxon>eudicotyledons</taxon>
        <taxon>Gunneridae</taxon>
        <taxon>Pentapetalae</taxon>
        <taxon>rosids</taxon>
        <taxon>fabids</taxon>
        <taxon>Fabales</taxon>
        <taxon>Fabaceae</taxon>
        <taxon>Papilionoideae</taxon>
        <taxon>50 kb inversion clade</taxon>
        <taxon>genistoids sensu lato</taxon>
        <taxon>core genistoids</taxon>
        <taxon>Genisteae</taxon>
        <taxon>Lupinus</taxon>
    </lineage>
</organism>
<feature type="region of interest" description="Disordered" evidence="1">
    <location>
        <begin position="1"/>
        <end position="137"/>
    </location>
</feature>
<keyword evidence="3" id="KW-1185">Reference proteome</keyword>
<proteinExistence type="predicted"/>
<dbReference type="Proteomes" id="UP001497480">
    <property type="component" value="Unassembled WGS sequence"/>
</dbReference>
<comment type="caution">
    <text evidence="2">The sequence shown here is derived from an EMBL/GenBank/DDBJ whole genome shotgun (WGS) entry which is preliminary data.</text>
</comment>
<sequence length="210" mass="23292">MESKSWKSKGKRLFEKEKSGKKPLQTTVSVAMKGKRSKNTLPRECSFKGPSSKSVSKKTLPEECSFKGSSSKSVSKKTLPEECSFKGPTSKSVSKKTLPEECSFKGPTSKSVSKKTLPEECSFKGPSSKSVNHPPPPCSNTCDTKKVLSNWKQMKLSKKRKEALVNLDLIKNTAGFNDNMDSTRDFQNLIGCKYVSSAMSRDEFFTCYPN</sequence>
<feature type="compositionally biased region" description="Basic residues" evidence="1">
    <location>
        <begin position="1"/>
        <end position="11"/>
    </location>
</feature>